<evidence type="ECO:0000256" key="4">
    <source>
        <dbReference type="ARBA" id="ARBA00023306"/>
    </source>
</evidence>
<reference evidence="5" key="2">
    <citation type="journal article" date="2015" name="ISME J.">
        <title>A new class of marine Euryarchaeota group II from the Mediterranean deep chlorophyll maximum.</title>
        <authorList>
            <person name="Martin-Cuadrado A.B."/>
            <person name="Garcia-Heredia I."/>
            <person name="Molto A.G."/>
            <person name="Lopez-Ubeda R."/>
            <person name="Kimes N."/>
            <person name="Lopez-Garcia P."/>
            <person name="Moreira D."/>
            <person name="Rodriguez-Valera F."/>
        </authorList>
    </citation>
    <scope>NUCLEOTIDE SEQUENCE</scope>
</reference>
<protein>
    <submittedName>
        <fullName evidence="5">Chromosome segregation/condensation protein ScpB</fullName>
    </submittedName>
</protein>
<dbReference type="SUPFAM" id="SSF46785">
    <property type="entry name" value="Winged helix' DNA-binding domain"/>
    <property type="match status" value="2"/>
</dbReference>
<evidence type="ECO:0000256" key="1">
    <source>
        <dbReference type="ARBA" id="ARBA00022490"/>
    </source>
</evidence>
<evidence type="ECO:0000256" key="3">
    <source>
        <dbReference type="ARBA" id="ARBA00022829"/>
    </source>
</evidence>
<dbReference type="Pfam" id="PF04079">
    <property type="entry name" value="SMC_ScpB"/>
    <property type="match status" value="1"/>
</dbReference>
<dbReference type="PANTHER" id="PTHR34298:SF2">
    <property type="entry name" value="SEGREGATION AND CONDENSATION PROTEIN B"/>
    <property type="match status" value="1"/>
</dbReference>
<dbReference type="GO" id="GO:0051301">
    <property type="term" value="P:cell division"/>
    <property type="evidence" value="ECO:0007669"/>
    <property type="project" value="UniProtKB-KW"/>
</dbReference>
<reference evidence="5" key="1">
    <citation type="submission" date="2014-11" db="EMBL/GenBank/DDBJ databases">
        <authorList>
            <person name="Zhu J."/>
            <person name="Qi W."/>
            <person name="Song R."/>
        </authorList>
    </citation>
    <scope>NUCLEOTIDE SEQUENCE</scope>
</reference>
<dbReference type="InterPro" id="IPR036388">
    <property type="entry name" value="WH-like_DNA-bd_sf"/>
</dbReference>
<evidence type="ECO:0000313" key="5">
    <source>
        <dbReference type="EMBL" id="ANV79572.1"/>
    </source>
</evidence>
<accession>A0A1B1TBB1</accession>
<dbReference type="InterPro" id="IPR005234">
    <property type="entry name" value="ScpB_csome_segregation"/>
</dbReference>
<keyword evidence="1" id="KW-0963">Cytoplasm</keyword>
<organism evidence="5">
    <name type="scientific">uncultured Poseidoniia archaeon</name>
    <dbReference type="NCBI Taxonomy" id="1697135"/>
    <lineage>
        <taxon>Archaea</taxon>
        <taxon>Methanobacteriati</taxon>
        <taxon>Thermoplasmatota</taxon>
        <taxon>Candidatus Poseidoniia</taxon>
        <taxon>environmental samples</taxon>
    </lineage>
</organism>
<keyword evidence="2" id="KW-0132">Cell division</keyword>
<keyword evidence="4" id="KW-0131">Cell cycle</keyword>
<dbReference type="AlphaFoldDB" id="A0A1B1TBB1"/>
<sequence>MEATLFGAGRSMTVSELSLSLGYDEDEMLDSLYSLRSTLKRRRGGALQIAEVGERWAIEVKPDIADHLPKEAKTELPKKLLKAASLIAYHQPMAQSRLIELLGQKAYDYVRELAQYGMIDRRKDGNTRRLTTTRRFSEAFGCPYTDRKKVKAWFREQVQNTGLLDDLVGKEVVKEEGELDGSVQSTLNFEEE</sequence>
<dbReference type="GO" id="GO:0051304">
    <property type="term" value="P:chromosome separation"/>
    <property type="evidence" value="ECO:0007669"/>
    <property type="project" value="InterPro"/>
</dbReference>
<dbReference type="PANTHER" id="PTHR34298">
    <property type="entry name" value="SEGREGATION AND CONDENSATION PROTEIN B"/>
    <property type="match status" value="1"/>
</dbReference>
<keyword evidence="3" id="KW-0159">Chromosome partition</keyword>
<dbReference type="EMBL" id="KP211839">
    <property type="protein sequence ID" value="ANV79572.1"/>
    <property type="molecule type" value="Genomic_DNA"/>
</dbReference>
<proteinExistence type="predicted"/>
<name>A0A1B1TBB1_9ARCH</name>
<dbReference type="InterPro" id="IPR036390">
    <property type="entry name" value="WH_DNA-bd_sf"/>
</dbReference>
<evidence type="ECO:0000256" key="2">
    <source>
        <dbReference type="ARBA" id="ARBA00022618"/>
    </source>
</evidence>
<dbReference type="Gene3D" id="1.10.10.10">
    <property type="entry name" value="Winged helix-like DNA-binding domain superfamily/Winged helix DNA-binding domain"/>
    <property type="match status" value="2"/>
</dbReference>